<gene>
    <name evidence="2" type="ORF">WT27_09930</name>
</gene>
<dbReference type="Proteomes" id="UP000062317">
    <property type="component" value="Unassembled WGS sequence"/>
</dbReference>
<accession>A0A119DRI0</accession>
<reference evidence="2 3" key="1">
    <citation type="submission" date="2015-11" db="EMBL/GenBank/DDBJ databases">
        <title>Expanding the genomic diversity of Burkholderia species for the development of highly accurate diagnostics.</title>
        <authorList>
            <person name="Sahl J."/>
            <person name="Keim P."/>
            <person name="Wagner D."/>
        </authorList>
    </citation>
    <scope>NUCLEOTIDE SEQUENCE [LARGE SCALE GENOMIC DNA]</scope>
    <source>
        <strain evidence="2 3">MSMB1301WGS</strain>
    </source>
</reference>
<feature type="compositionally biased region" description="Basic and acidic residues" evidence="1">
    <location>
        <begin position="158"/>
        <end position="173"/>
    </location>
</feature>
<feature type="region of interest" description="Disordered" evidence="1">
    <location>
        <begin position="152"/>
        <end position="173"/>
    </location>
</feature>
<evidence type="ECO:0000313" key="2">
    <source>
        <dbReference type="EMBL" id="KVV43471.1"/>
    </source>
</evidence>
<evidence type="ECO:0000256" key="1">
    <source>
        <dbReference type="SAM" id="MobiDB-lite"/>
    </source>
</evidence>
<proteinExistence type="predicted"/>
<protein>
    <submittedName>
        <fullName evidence="2">Uncharacterized protein</fullName>
    </submittedName>
</protein>
<name>A0A119DRI0_9BURK</name>
<evidence type="ECO:0000313" key="3">
    <source>
        <dbReference type="Proteomes" id="UP000062317"/>
    </source>
</evidence>
<sequence>MFALRSDKLLKPPDDTGHARSLKQLDHHGTCVHDLRDKEDFRAACEPTRNIKRVRLTEHLRDQAGNHIRQITRNQDREIAFEEPSNRLYVKFDDFKPRSQGHVHFDLARDVVRTGEMMRATSIVEKQAAVPQAHTYCITRFPPQDADLSVRKHSRQPHHIDTRFGVDRKIPSE</sequence>
<organism evidence="2 3">
    <name type="scientific">Burkholderia territorii</name>
    <dbReference type="NCBI Taxonomy" id="1503055"/>
    <lineage>
        <taxon>Bacteria</taxon>
        <taxon>Pseudomonadati</taxon>
        <taxon>Pseudomonadota</taxon>
        <taxon>Betaproteobacteria</taxon>
        <taxon>Burkholderiales</taxon>
        <taxon>Burkholderiaceae</taxon>
        <taxon>Burkholderia</taxon>
        <taxon>Burkholderia cepacia complex</taxon>
    </lineage>
</organism>
<dbReference type="AlphaFoldDB" id="A0A119DRI0"/>
<keyword evidence="3" id="KW-1185">Reference proteome</keyword>
<feature type="region of interest" description="Disordered" evidence="1">
    <location>
        <begin position="1"/>
        <end position="21"/>
    </location>
</feature>
<comment type="caution">
    <text evidence="2">The sequence shown here is derived from an EMBL/GenBank/DDBJ whole genome shotgun (WGS) entry which is preliminary data.</text>
</comment>
<dbReference type="EMBL" id="LPEQ01000100">
    <property type="protein sequence ID" value="KVV43471.1"/>
    <property type="molecule type" value="Genomic_DNA"/>
</dbReference>